<accession>A0ABD5QZB6</accession>
<reference evidence="1 2" key="1">
    <citation type="journal article" date="2019" name="Int. J. Syst. Evol. Microbiol.">
        <title>The Global Catalogue of Microorganisms (GCM) 10K type strain sequencing project: providing services to taxonomists for standard genome sequencing and annotation.</title>
        <authorList>
            <consortium name="The Broad Institute Genomics Platform"/>
            <consortium name="The Broad Institute Genome Sequencing Center for Infectious Disease"/>
            <person name="Wu L."/>
            <person name="Ma J."/>
        </authorList>
    </citation>
    <scope>NUCLEOTIDE SEQUENCE [LARGE SCALE GENOMIC DNA]</scope>
    <source>
        <strain evidence="1 2">CGMCC 1.12124</strain>
    </source>
</reference>
<keyword evidence="2" id="KW-1185">Reference proteome</keyword>
<proteinExistence type="predicted"/>
<evidence type="ECO:0008006" key="3">
    <source>
        <dbReference type="Google" id="ProtNLM"/>
    </source>
</evidence>
<organism evidence="1 2">
    <name type="scientific">Halorubrum rubrum</name>
    <dbReference type="NCBI Taxonomy" id="1126240"/>
    <lineage>
        <taxon>Archaea</taxon>
        <taxon>Methanobacteriati</taxon>
        <taxon>Methanobacteriota</taxon>
        <taxon>Stenosarchaea group</taxon>
        <taxon>Halobacteria</taxon>
        <taxon>Halobacteriales</taxon>
        <taxon>Haloferacaceae</taxon>
        <taxon>Halorubrum</taxon>
    </lineage>
</organism>
<evidence type="ECO:0000313" key="1">
    <source>
        <dbReference type="EMBL" id="MFC5277906.1"/>
    </source>
</evidence>
<dbReference type="Proteomes" id="UP001596118">
    <property type="component" value="Unassembled WGS sequence"/>
</dbReference>
<protein>
    <recommendedName>
        <fullName evidence="3">Cbb3-type cytochrome oxidase assembly protein CcoS</fullName>
    </recommendedName>
</protein>
<gene>
    <name evidence="1" type="ORF">ACFPM1_03865</name>
</gene>
<sequence>MSLAFVLLYGVVGFGVAAFAAFVGSIRALQVYFDPDADSYFLDEDHDPPEFE</sequence>
<evidence type="ECO:0000313" key="2">
    <source>
        <dbReference type="Proteomes" id="UP001596118"/>
    </source>
</evidence>
<name>A0ABD5QZB6_9EURY</name>
<dbReference type="AlphaFoldDB" id="A0ABD5QZB6"/>
<comment type="caution">
    <text evidence="1">The sequence shown here is derived from an EMBL/GenBank/DDBJ whole genome shotgun (WGS) entry which is preliminary data.</text>
</comment>
<dbReference type="EMBL" id="JBHSKY010000004">
    <property type="protein sequence ID" value="MFC5277906.1"/>
    <property type="molecule type" value="Genomic_DNA"/>
</dbReference>
<dbReference type="RefSeq" id="WP_256412707.1">
    <property type="nucleotide sequence ID" value="NZ_JANHDM010000012.1"/>
</dbReference>